<dbReference type="GeneID" id="27315974"/>
<dbReference type="OrthoDB" id="5391496at2759"/>
<organism evidence="1 2">
    <name type="scientific">Verruconis gallopava</name>
    <dbReference type="NCBI Taxonomy" id="253628"/>
    <lineage>
        <taxon>Eukaryota</taxon>
        <taxon>Fungi</taxon>
        <taxon>Dikarya</taxon>
        <taxon>Ascomycota</taxon>
        <taxon>Pezizomycotina</taxon>
        <taxon>Dothideomycetes</taxon>
        <taxon>Pleosporomycetidae</taxon>
        <taxon>Venturiales</taxon>
        <taxon>Sympoventuriaceae</taxon>
        <taxon>Verruconis</taxon>
    </lineage>
</organism>
<gene>
    <name evidence="1" type="ORF">PV09_08001</name>
</gene>
<dbReference type="EMBL" id="KN847563">
    <property type="protein sequence ID" value="KIW00478.1"/>
    <property type="molecule type" value="Genomic_DNA"/>
</dbReference>
<evidence type="ECO:0000313" key="2">
    <source>
        <dbReference type="Proteomes" id="UP000053259"/>
    </source>
</evidence>
<keyword evidence="2" id="KW-1185">Reference proteome</keyword>
<sequence>MDPHPKVFHPIELAPFVEYALYRICAPLHLIICSSQEIFLKELCASMQFAKDAAIAESEAIGVGELGIRRLSTKNHDLLAPTLRQLASSVHINVTFCSTLPQLRAYLSTYHASDHFQTGGDSGITPQKWPVMALINPIALHRGTLDFSAQGLGRTLASAVEAAARTKAKLVVVECPPRANSSERNTGAMLDDDETPMPFLGHDTGMQSEAAHQDLWDEEVSILNISTSTFGAGARGWAGRTVKIKAVAERWFTFDNPAS</sequence>
<accession>A0A0D2A1E2</accession>
<proteinExistence type="predicted"/>
<dbReference type="HOGENOM" id="CLU_071085_0_0_1"/>
<dbReference type="VEuPathDB" id="FungiDB:PV09_08001"/>
<dbReference type="AlphaFoldDB" id="A0A0D2A1E2"/>
<dbReference type="RefSeq" id="XP_016210347.1">
    <property type="nucleotide sequence ID" value="XM_016361843.1"/>
</dbReference>
<evidence type="ECO:0000313" key="1">
    <source>
        <dbReference type="EMBL" id="KIW00478.1"/>
    </source>
</evidence>
<name>A0A0D2A1E2_9PEZI</name>
<reference evidence="1 2" key="1">
    <citation type="submission" date="2015-01" db="EMBL/GenBank/DDBJ databases">
        <title>The Genome Sequence of Ochroconis gallopava CBS43764.</title>
        <authorList>
            <consortium name="The Broad Institute Genomics Platform"/>
            <person name="Cuomo C."/>
            <person name="de Hoog S."/>
            <person name="Gorbushina A."/>
            <person name="Stielow B."/>
            <person name="Teixiera M."/>
            <person name="Abouelleil A."/>
            <person name="Chapman S.B."/>
            <person name="Priest M."/>
            <person name="Young S.K."/>
            <person name="Wortman J."/>
            <person name="Nusbaum C."/>
            <person name="Birren B."/>
        </authorList>
    </citation>
    <scope>NUCLEOTIDE SEQUENCE [LARGE SCALE GENOMIC DNA]</scope>
    <source>
        <strain evidence="1 2">CBS 43764</strain>
    </source>
</reference>
<dbReference type="InParanoid" id="A0A0D2A1E2"/>
<protein>
    <submittedName>
        <fullName evidence="1">Uncharacterized protein</fullName>
    </submittedName>
</protein>
<dbReference type="Proteomes" id="UP000053259">
    <property type="component" value="Unassembled WGS sequence"/>
</dbReference>